<sequence>MPKSMTGFGRATAQEDAWTLTWEIRSLNNRHLDLKWKIPPAFHACQKAWENEVRAVAGRGGVELFLNLRITSPRMQSVALDDTLARSMLDELSRLAGDMGAAFSPDLNRLLAIPSLWKDAGGADCPELVDSLTGTLRLALAEWDAARACEGQALTEDLRKRFLGLEKVVESIRELADQTAPERLETLRERVGKLLEGGVPPLDEDRLLQELAFMADRMDVSEELTRLTVHLESVAACLNQDGPVGRKLDFMVQECFREINTCGNKCQNTRISQLAVDFKAELEKCREQIQNLE</sequence>
<evidence type="ECO:0000256" key="5">
    <source>
        <dbReference type="ARBA" id="ARBA00035648"/>
    </source>
</evidence>
<gene>
    <name evidence="8" type="ORF">AXF15_13075</name>
</gene>
<dbReference type="PANTHER" id="PTHR30636:SF3">
    <property type="entry name" value="UPF0701 PROTEIN YICC"/>
    <property type="match status" value="1"/>
</dbReference>
<evidence type="ECO:0000313" key="9">
    <source>
        <dbReference type="Proteomes" id="UP000063964"/>
    </source>
</evidence>
<evidence type="ECO:0000256" key="4">
    <source>
        <dbReference type="ARBA" id="ARBA00022801"/>
    </source>
</evidence>
<feature type="domain" description="Endoribonuclease YicC-like C-terminal" evidence="7">
    <location>
        <begin position="172"/>
        <end position="293"/>
    </location>
</feature>
<evidence type="ECO:0000259" key="6">
    <source>
        <dbReference type="Pfam" id="PF03755"/>
    </source>
</evidence>
<evidence type="ECO:0000256" key="1">
    <source>
        <dbReference type="ARBA" id="ARBA00001968"/>
    </source>
</evidence>
<dbReference type="OrthoDB" id="9771229at2"/>
<feature type="domain" description="Endoribonuclease YicC-like N-terminal" evidence="6">
    <location>
        <begin position="3"/>
        <end position="155"/>
    </location>
</feature>
<evidence type="ECO:0000256" key="3">
    <source>
        <dbReference type="ARBA" id="ARBA00022759"/>
    </source>
</evidence>
<evidence type="ECO:0000259" key="7">
    <source>
        <dbReference type="Pfam" id="PF08340"/>
    </source>
</evidence>
<dbReference type="Pfam" id="PF08340">
    <property type="entry name" value="YicC-like_C"/>
    <property type="match status" value="1"/>
</dbReference>
<proteinExistence type="inferred from homology"/>
<dbReference type="NCBIfam" id="TIGR00255">
    <property type="entry name" value="YicC/YloC family endoribonuclease"/>
    <property type="match status" value="1"/>
</dbReference>
<keyword evidence="9" id="KW-1185">Reference proteome</keyword>
<dbReference type="GO" id="GO:0016787">
    <property type="term" value="F:hydrolase activity"/>
    <property type="evidence" value="ECO:0007669"/>
    <property type="project" value="UniProtKB-KW"/>
</dbReference>
<evidence type="ECO:0000256" key="2">
    <source>
        <dbReference type="ARBA" id="ARBA00022722"/>
    </source>
</evidence>
<dbReference type="Pfam" id="PF03755">
    <property type="entry name" value="YicC-like_N"/>
    <property type="match status" value="1"/>
</dbReference>
<dbReference type="GO" id="GO:0004521">
    <property type="term" value="F:RNA endonuclease activity"/>
    <property type="evidence" value="ECO:0007669"/>
    <property type="project" value="InterPro"/>
</dbReference>
<comment type="cofactor">
    <cofactor evidence="1">
        <name>a divalent metal cation</name>
        <dbReference type="ChEBI" id="CHEBI:60240"/>
    </cofactor>
</comment>
<dbReference type="STRING" id="888061.AXF15_13075"/>
<comment type="similarity">
    <text evidence="5">Belongs to the YicC/YloC family.</text>
</comment>
<dbReference type="KEGG" id="doa:AXF15_13075"/>
<dbReference type="EMBL" id="CP014230">
    <property type="protein sequence ID" value="AMD93938.1"/>
    <property type="molecule type" value="Genomic_DNA"/>
</dbReference>
<name>A0A0X8JS92_9BACT</name>
<dbReference type="AlphaFoldDB" id="A0A0X8JS92"/>
<reference evidence="9" key="1">
    <citation type="submission" date="2016-02" db="EMBL/GenBank/DDBJ databases">
        <authorList>
            <person name="Holder M.E."/>
            <person name="Ajami N.J."/>
            <person name="Petrosino J.F."/>
        </authorList>
    </citation>
    <scope>NUCLEOTIDE SEQUENCE [LARGE SCALE GENOMIC DNA]</scope>
    <source>
        <strain evidence="9">DSM 12838</strain>
    </source>
</reference>
<dbReference type="InterPro" id="IPR013527">
    <property type="entry name" value="YicC-like_N"/>
</dbReference>
<keyword evidence="2" id="KW-0540">Nuclease</keyword>
<dbReference type="InterPro" id="IPR013551">
    <property type="entry name" value="YicC-like_C"/>
</dbReference>
<dbReference type="InterPro" id="IPR005229">
    <property type="entry name" value="YicC/YloC-like"/>
</dbReference>
<dbReference type="Proteomes" id="UP000063964">
    <property type="component" value="Chromosome"/>
</dbReference>
<keyword evidence="3" id="KW-0255">Endonuclease</keyword>
<keyword evidence="4" id="KW-0378">Hydrolase</keyword>
<protein>
    <recommendedName>
        <fullName evidence="10">YicC family protein</fullName>
    </recommendedName>
</protein>
<accession>A0A0X8JS92</accession>
<dbReference type="PANTHER" id="PTHR30636">
    <property type="entry name" value="UPF0701 PROTEIN YICC"/>
    <property type="match status" value="1"/>
</dbReference>
<dbReference type="RefSeq" id="WP_066608460.1">
    <property type="nucleotide sequence ID" value="NZ_CP014230.1"/>
</dbReference>
<evidence type="ECO:0008006" key="10">
    <source>
        <dbReference type="Google" id="ProtNLM"/>
    </source>
</evidence>
<organism evidence="8 9">
    <name type="scientific">Desulfomicrobium orale DSM 12838</name>
    <dbReference type="NCBI Taxonomy" id="888061"/>
    <lineage>
        <taxon>Bacteria</taxon>
        <taxon>Pseudomonadati</taxon>
        <taxon>Thermodesulfobacteriota</taxon>
        <taxon>Desulfovibrionia</taxon>
        <taxon>Desulfovibrionales</taxon>
        <taxon>Desulfomicrobiaceae</taxon>
        <taxon>Desulfomicrobium</taxon>
    </lineage>
</organism>
<evidence type="ECO:0000313" key="8">
    <source>
        <dbReference type="EMBL" id="AMD93938.1"/>
    </source>
</evidence>